<organism evidence="4">
    <name type="scientific">Salmonella enterica</name>
    <name type="common">Salmonella choleraesuis</name>
    <dbReference type="NCBI Taxonomy" id="28901"/>
    <lineage>
        <taxon>Bacteria</taxon>
        <taxon>Pseudomonadati</taxon>
        <taxon>Pseudomonadota</taxon>
        <taxon>Gammaproteobacteria</taxon>
        <taxon>Enterobacterales</taxon>
        <taxon>Enterobacteriaceae</taxon>
        <taxon>Salmonella</taxon>
    </lineage>
</organism>
<feature type="domain" description="Bacterial Ig-like" evidence="3">
    <location>
        <begin position="1721"/>
        <end position="1820"/>
    </location>
</feature>
<feature type="domain" description="Bacterial Ig-like" evidence="3">
    <location>
        <begin position="1520"/>
        <end position="1621"/>
    </location>
</feature>
<accession>A0A723H6F1</accession>
<feature type="compositionally biased region" description="Basic and acidic residues" evidence="1">
    <location>
        <begin position="111"/>
        <end position="145"/>
    </location>
</feature>
<gene>
    <name evidence="4" type="ORF">G1495_06155</name>
</gene>
<feature type="domain" description="Bacterial Ig-like" evidence="3">
    <location>
        <begin position="4496"/>
        <end position="4591"/>
    </location>
</feature>
<feature type="domain" description="Bacterial Ig-like" evidence="3">
    <location>
        <begin position="4898"/>
        <end position="4983"/>
    </location>
</feature>
<feature type="domain" description="Bacterial Ig-like" evidence="3">
    <location>
        <begin position="1021"/>
        <end position="1121"/>
    </location>
</feature>
<evidence type="ECO:0000259" key="2">
    <source>
        <dbReference type="Pfam" id="PF12245"/>
    </source>
</evidence>
<feature type="domain" description="Bacterial Ig-like" evidence="3">
    <location>
        <begin position="4401"/>
        <end position="4490"/>
    </location>
</feature>
<feature type="domain" description="Bacterial Ig-like" evidence="3">
    <location>
        <begin position="2722"/>
        <end position="2822"/>
    </location>
</feature>
<feature type="domain" description="Bacterial Ig-like" evidence="3">
    <location>
        <begin position="1627"/>
        <end position="1719"/>
    </location>
</feature>
<feature type="domain" description="Bacterial Ig-like" evidence="3">
    <location>
        <begin position="3121"/>
        <end position="3221"/>
    </location>
</feature>
<feature type="region of interest" description="Disordered" evidence="1">
    <location>
        <begin position="181"/>
        <end position="235"/>
    </location>
</feature>
<feature type="domain" description="Bacterial Ig-like" evidence="3">
    <location>
        <begin position="340"/>
        <end position="428"/>
    </location>
</feature>
<feature type="domain" description="Bacterial Ig-like" evidence="3">
    <location>
        <begin position="533"/>
        <end position="626"/>
    </location>
</feature>
<feature type="domain" description="Bacterial Ig-like" evidence="3">
    <location>
        <begin position="2827"/>
        <end position="2919"/>
    </location>
</feature>
<reference evidence="4" key="1">
    <citation type="journal article" date="2018" name="Genome Biol.">
        <title>SKESA: strategic k-mer extension for scrupulous assemblies.</title>
        <authorList>
            <person name="Souvorov A."/>
            <person name="Agarwala R."/>
            <person name="Lipman D.J."/>
        </authorList>
    </citation>
    <scope>NUCLEOTIDE SEQUENCE</scope>
    <source>
        <strain evidence="4">R17.2124</strain>
    </source>
</reference>
<feature type="domain" description="Bacterial Ig-like" evidence="3">
    <location>
        <begin position="2520"/>
        <end position="2623"/>
    </location>
</feature>
<dbReference type="InterPro" id="IPR014756">
    <property type="entry name" value="Ig_E-set"/>
</dbReference>
<protein>
    <submittedName>
        <fullName evidence="4">Ig-like domain repeat protein</fullName>
    </submittedName>
</protein>
<feature type="domain" description="Bacterial Ig-like" evidence="3">
    <location>
        <begin position="2119"/>
        <end position="2220"/>
    </location>
</feature>
<feature type="domain" description="Bacterial Ig-like" evidence="3">
    <location>
        <begin position="3330"/>
        <end position="3421"/>
    </location>
</feature>
<feature type="domain" description="Bacterial Ig-like" evidence="3">
    <location>
        <begin position="825"/>
        <end position="918"/>
    </location>
</feature>
<feature type="domain" description="Bacterial Ig-like" evidence="3">
    <location>
        <begin position="433"/>
        <end position="528"/>
    </location>
</feature>
<feature type="domain" description="Bacterial Ig-like" evidence="3">
    <location>
        <begin position="2319"/>
        <end position="2420"/>
    </location>
</feature>
<feature type="region of interest" description="Disordered" evidence="1">
    <location>
        <begin position="101"/>
        <end position="145"/>
    </location>
</feature>
<feature type="domain" description="Bacterial Ig-like" evidence="3">
    <location>
        <begin position="3821"/>
        <end position="3910"/>
    </location>
</feature>
<feature type="domain" description="Bacterial Ig-like" evidence="3">
    <location>
        <begin position="2025"/>
        <end position="2117"/>
    </location>
</feature>
<feature type="domain" description="Bacterial Ig-like" evidence="3">
    <location>
        <begin position="728"/>
        <end position="821"/>
    </location>
</feature>
<feature type="domain" description="Bacterial Ig-like" evidence="3">
    <location>
        <begin position="2226"/>
        <end position="2318"/>
    </location>
</feature>
<feature type="domain" description="Bacterial Ig-like" evidence="3">
    <location>
        <begin position="4013"/>
        <end position="4111"/>
    </location>
</feature>
<feature type="domain" description="Bacterial Ig-like" evidence="3">
    <location>
        <begin position="3423"/>
        <end position="3520"/>
    </location>
</feature>
<name>A0A723H6F1_SALER</name>
<feature type="domain" description="Bacterial Ig-like" evidence="3">
    <location>
        <begin position="1122"/>
        <end position="1223"/>
    </location>
</feature>
<feature type="domain" description="Bacterial Ig-like" evidence="3">
    <location>
        <begin position="1918"/>
        <end position="2019"/>
    </location>
</feature>
<feature type="domain" description="Bacterial Ig-like" evidence="3">
    <location>
        <begin position="3912"/>
        <end position="4009"/>
    </location>
</feature>
<feature type="domain" description="Bacterial Ig-like" evidence="3">
    <location>
        <begin position="1321"/>
        <end position="1422"/>
    </location>
</feature>
<reference evidence="4" key="2">
    <citation type="submission" date="2019-01" db="EMBL/GenBank/DDBJ databases">
        <authorList>
            <consortium name="NCBI Pathogen Detection Project"/>
        </authorList>
    </citation>
    <scope>NUCLEOTIDE SEQUENCE</scope>
    <source>
        <strain evidence="4">R17.2124</strain>
    </source>
</reference>
<feature type="compositionally biased region" description="Polar residues" evidence="1">
    <location>
        <begin position="181"/>
        <end position="200"/>
    </location>
</feature>
<feature type="region of interest" description="Disordered" evidence="1">
    <location>
        <begin position="5368"/>
        <end position="5402"/>
    </location>
</feature>
<feature type="domain" description="Bacterial Ig-like" evidence="3">
    <location>
        <begin position="653"/>
        <end position="724"/>
    </location>
</feature>
<feature type="region of interest" description="Disordered" evidence="1">
    <location>
        <begin position="4017"/>
        <end position="4041"/>
    </location>
</feature>
<feature type="compositionally biased region" description="Polar residues" evidence="1">
    <location>
        <begin position="5526"/>
        <end position="5538"/>
    </location>
</feature>
<feature type="compositionally biased region" description="Low complexity" evidence="1">
    <location>
        <begin position="212"/>
        <end position="223"/>
    </location>
</feature>
<dbReference type="Pfam" id="PF19077">
    <property type="entry name" value="Big_13"/>
    <property type="match status" value="50"/>
</dbReference>
<evidence type="ECO:0000256" key="1">
    <source>
        <dbReference type="SAM" id="MobiDB-lite"/>
    </source>
</evidence>
<evidence type="ECO:0000313" key="4">
    <source>
        <dbReference type="EMBL" id="HAD9567190.1"/>
    </source>
</evidence>
<feature type="domain" description="Bacterial Ig-like" evidence="3">
    <location>
        <begin position="2921"/>
        <end position="3021"/>
    </location>
</feature>
<feature type="domain" description="Bacterial Ig-like" evidence="3">
    <location>
        <begin position="4209"/>
        <end position="4305"/>
    </location>
</feature>
<feature type="domain" description="Bacterial Ig-like" evidence="3">
    <location>
        <begin position="4686"/>
        <end position="4780"/>
    </location>
</feature>
<feature type="region of interest" description="Disordered" evidence="1">
    <location>
        <begin position="5518"/>
        <end position="5538"/>
    </location>
</feature>
<dbReference type="EMBL" id="DAAQJH010000003">
    <property type="protein sequence ID" value="HAD9567190.1"/>
    <property type="molecule type" value="Genomic_DNA"/>
</dbReference>
<feature type="domain" description="Bacterial Ig-like" evidence="3">
    <location>
        <begin position="4788"/>
        <end position="4878"/>
    </location>
</feature>
<feature type="domain" description="Bacterial Ig-like" evidence="3">
    <location>
        <begin position="3527"/>
        <end position="3618"/>
    </location>
</feature>
<feature type="domain" description="Bacterial Ig-like" evidence="3">
    <location>
        <begin position="1428"/>
        <end position="1519"/>
    </location>
</feature>
<dbReference type="Gene3D" id="2.60.40.10">
    <property type="entry name" value="Immunoglobulins"/>
    <property type="match status" value="52"/>
</dbReference>
<feature type="domain" description="Bacterial Ig-like" evidence="3">
    <location>
        <begin position="3223"/>
        <end position="3324"/>
    </location>
</feature>
<feature type="domain" description="Bacterial Ig-like" evidence="3">
    <location>
        <begin position="3723"/>
        <end position="3814"/>
    </location>
</feature>
<dbReference type="InterPro" id="IPR022038">
    <property type="entry name" value="Ig-like_bact"/>
</dbReference>
<feature type="compositionally biased region" description="Basic and acidic residues" evidence="1">
    <location>
        <begin position="224"/>
        <end position="235"/>
    </location>
</feature>
<dbReference type="PANTHER" id="PTHR14795">
    <property type="entry name" value="HELICASE RELATED"/>
    <property type="match status" value="1"/>
</dbReference>
<dbReference type="SUPFAM" id="SSF81296">
    <property type="entry name" value="E set domains"/>
    <property type="match status" value="10"/>
</dbReference>
<dbReference type="InterPro" id="IPR044016">
    <property type="entry name" value="Big_13"/>
</dbReference>
<feature type="domain" description="Bacterial Ig-like" evidence="3">
    <location>
        <begin position="4135"/>
        <end position="4204"/>
    </location>
</feature>
<feature type="domain" description="Bacterial Ig-like" evidence="3">
    <location>
        <begin position="3619"/>
        <end position="3717"/>
    </location>
</feature>
<dbReference type="PANTHER" id="PTHR14795:SF0">
    <property type="entry name" value="TRANSMEMBRANE PROTEIN 62"/>
    <property type="match status" value="1"/>
</dbReference>
<feature type="domain" description="Bacterial Ig-like" evidence="3">
    <location>
        <begin position="2631"/>
        <end position="2720"/>
    </location>
</feature>
<sequence>MGNKSIQKFFADQNSVIDLSSLGNAKGAKVSLSGPDMNITTPRGSVIIVNGALYSSIKGNNLAVKFKDKTITGAKILGSVDLKDIQLERIDSSLVDSAQVEKKGNGKRRNKKEEEELKKQLDDAENAKKEADKAKEEAEKAKEAAEKALNEAFEVQNSSKQMEEMLQEFLADNVAKDNLAQQSDASQQNTQAKASQASKQNDAEKVLPQPINKNTSTGKSNSSKNEENKLDAESVKEPLKVTLALAAESNSGSKDDSITNFTKPQFVGSTAPNATVIIKINGIAVGQAVADSLGNFTFTAPETLTDGTYNLEAEAKTADGSGSAKLVITIDSVTDKPTFELSPESSVSGHKGLTPTLTPSIVGTAEENAKVDIYVDNKLVASVDVDKDGNWSYEFKDNELSEGENSIKVVAVYKAGNKNETTDSIITDTIPPEKPTIELDDSSDSGIKNDNITNSTLPTFIGVAEPGSTVSIYLGLKHLGEVIVAKDGTWSYTLTTPLKDGEYNITATATDIAGHTSATANLPFTIDTRISYFSAEIETTDDSGIVGDNVTNNTRPTFTGKTEPNAIISVINSETGEEVVFKANDQGEWTFNFTSDSVEGINNLTFTVEDVAGNKKDFSFSYFIDTIAPLPPTVSLEDYVVLPNGIILSGNDLPALVGTAEPKSTILLMRDGKLYDSIEVDSNGTWNYQFSNKFLQGAYDIEIISQDAAGNKSSTVKYSFTIQTEVVPPKAELDASDDSGAKGDWITNKHNALTLLGTADRFATVNILIDGKTIGVTTADADGNWNFDISRNLSDNVYKITVESIDPLGRTSSVDYQLTIDSFTPIPTVMLHDSADSGVKGDMITKINTPLFTGMAEANAKVSIYVDGVLSGEAIAGDDGVWNFQFTTALSDGSHDVTVKVEDIAGNTASSSAYNFQIVTQTQKPTIELVNDTGVDNTDHIINEKNPALTGTAAPYSTVKLYIDGALIAEVRTNKDGRWEYTLKADQGLVDGDHRITASVEDIAGNIAHSDPFLISVDTAISIPIVSLSPDSDSGISDDNLTNIVKPTLHLKDIDPDIISVQVWDAMSDTQIGVATQQPDGSWAYTFTSDLTEGLHQVYVKVEDIAGNKANSAVFDFTIDTTVSTPVISLLSKDDTGVTGDNLTNINKPGFAISGVDADAHRVVVQVMHNGVSEEIELSHLNGSWLFTPGNTWTDGSYTLTVKVEDKAGNTNYSAPLTVVIDTQIAIDGVELVNDSGVKGDNMTNDDRPHFRVTVPTDVNEVRLSIDGGNSWVQATPGVAGSWEYIWPTDLADGQYTLTVEATDKAGNTVTKTIDFAVDTTLSVPVIVLNSADDTGVQGDNMTNRTQPTFALQHIDDDAVRVTVSVEHGGVTTTFDATKGTGGWTFTPTASWTDGDYTLSVSVEDKAGNTSHSASLTVTVDTQIAINNIELVNDSGIPDDNLTNNVRPQFQVTVPTDVNVVRLSIDGGKTWVTAAQKATGVWEYIWPDDVTDGSHTLTVEATDEAGNKATQTLDFTIDTTLSVPTLSLDSADDSGIAGDNITNVKTPGFTLNNIDTDVSRVIVEVMHNGIKQEVPLVQTGGQWRFAPTSDWADGDYILTVKVEDRAGNVKQSAPLTVTVDTHIAIDRIELVNDSGIPGDNLTNEARPHFQVTVPADVNGVRLSIDGGKTWFDATQSATSGVWDYTWLTNVANGPHTLMVEASDKAGNKTTQKLDFTIDTILSEPTITLDSADDSAAGDNITNVKMPGFTLGNIDADVTKVVVTVAHDGKNQQIELIKNGGVWRFTPGAAWTDGDYTLTVKVEDKAGNTNYSAPLTVTIDTQTSIDRIELLNDTGIVGDNLTNEARPQFHITVPTDVNSVQLSLDGGTNWVNATLTSDGVWEYIWPTDLVENTYTLTVKATDVAGNTATETLNFTIDTTLSTPTITLDSADDSGTANDNKTNVKTPGFIIGGIDSDVTQVVVQVMRDGHSEEVELTQIGGQWRFVPGSAWTDGDYTLTVTVKDEAGNIRHSAPLTVTIDTQITIDHIELVNDSGIPDDNLTNNVRPQFQVTVPTDVNVVRLSIDGGKTWFNATQSSTPGVWDYTWLADVGEGKHTLTVEATDKAGNKTTQQLDFIIDTLLSEPTIVLDNTDDSGTKGDNLTNVNKPTFLLGNIDADARYVTVEVQHGGTKEVLTATKDATGNWSVTPTGTWADGDYTLTVRVEDDAGNVKHSASLTVTVDTQITIDDIELVNDSGTRGDNLTNNANPHFRITVPGDVNEVSLSIDGGVTWVKATQSVTPGVWNYTWPGTVPDGDYTLNVKATDNAGNTVTETLHFTIDTTLSTPVIVLDSADDTGIQGDNMTNRTQPTFNLQHIDDDAVRVTVSVEHGGVTTTFDATKDAGGWTFTPPTSWGAGDYTLSVSVEDKAGNTSHSASLTVTVDTQIAINNIELVNDSGIPDDNLTNNVRPHFQVTVPTDVNVVRLSIDGGKTWFNATQSATPGVWDYTWLADVGEGKHTLTVEATDKAGNQTTQKLDFIIDTLLSEPTIALDSTDDSGTKGDNLTNVNKPTFILGNIDADARYVTVEVQHGGTGTKEVLTATKGATGIWSVTPTGTWADGDYTLTVRVEDDAGNVKYSAPLTVTVDTQITIDVIELVNDNGIPGDNLTNDVRPHFRVTVPGDVNEVRLSIDGGNTWVRATQGTAGTWDYTWPKDVTDGLHTLTVEATDKAGNKTTQTLDFTIDTRLSTPTIAMDSRDDTGAIGDHITSVKRPGFTIGNIDADAHSVILRITQGGNSQEVTLTQAGGQWRFTPDADWADGSYTLTVEVQDNAGNVRQSTPLIVTVDTQTSITDITLVNDHGVPDDNLTNSTRPQFEITVPADVNSVQLSIDGGANWVSATQGIEGVWGYTWPTDMGDGKHTLTVMVTDRAGNTATQTLEFFIDTRLSTPTIALDSTDDTGTPGDDMTNRTRPTFILQNIDSDVINVTVSVTHNGTTTSFTATQGAGGWSFTPPAPWGDGDYTLTVTVEDRAGNTRPSTPLTVTVDTQIAIDHIELVNDSGVPGDNVTKHVRPQFQISVPDDVEKVLLSIDGGTTWVTAIKSSTAGIWDYTWPTDMPEGQHTLTVEVTDGAGNKMTETLNFTIDITLMTPTIELAPDQDTGQNKNDNLTSVTQPVFVLGSIDKDVRHVELSIEHNGTFKTVVLTESADGWRYRPDSALADGSYTFTVTVTDVAGNQQTSAPLKVTIDGTLTTPVIELAAGEDSGTVGDRLTNHDRPVFDIRQVDSDVTRVMVKVTYNGKTHEEAAVFTNGQWRFTPSASWADGSYQLAVVVEDLAGNVKESAPFEVRIDTTTTINNIVLLNDTGVQNDQLTNVAKPSFRIDVPGDVVQVRVTLDGGANWNVIRKNADGQWIFDSPNTLVDGTYTLRVEATDEAGNIANKDLVFNIDTNIQVPTIALDAGQDTGANTADNITNISRPTFTIGNVDPDVIKVVVTIDGHDYNATKVGAGWQFTPGNAIPDGSYNITVTVEDKAGNTATSKPLPVVIDTTAEIESVTLVTDSGDSDVDNITKVDKPQFSIVTADDITHVRVKIDNAANWIELTKGGDGRWIFNVGSALPDGQHTLLVDVTDIAGNVAQETLQFTIDTTLQEPTIVLDPTHDTGDDTNDNLTRINKPVFIIGNVDNDVSHIVVHLDGRDYTIENTGGNLTFTPDQPLSDGQHTISVTVTDIAGNTKTSAELKIEIDTQVQIDSVTLITDSGVNDHDNVTNATRPSFEIATPDDVTSVLVSFDGVNWTPISKNAAGQWQFTAGSALSDGHYTLHVQATDRAGNTANSTLGFTVDTQIDGLSVVMLDDAGKDSTDGITNITSPRFEISAREPLQSVTVILNGKSSTLTQGAGNKWLFTPDTPLVDGTYKIEIVAEDIAGNKISKEVSFTIDTVVSDPRIDLLDADDTGESAVDNITSVTKPRFVIGNVPADIDTVVIRINGVSYPVTANGNNLWEFQVPVALNDGVYEAVVVFRDIAGNTSETKLPFTIDTTTSVSVRMEPASDTGSSNSDNLTNKQNPKFEGTAEPNAKLVITIVDDKSGREVLKQTITVGADGNWSVTPNILPDGMYTINVVATDVAGNTAQTQERFTIDTVTIDPTIRLSDPSIDDQYEATSLRPEFKGLAEAFSTIMIQWDGKVVGSANANANGEWSWTPPSVLAPGSYVVSIVAKDKAGNESSQVDFPVVIPVIDVTPPTIKLSEESDSGALGDFTTNNKTPTLIGNTLPNAIVSIYVDGVKVGEATADTAGRYTFQLSEMKDGHYVVQVGIVNPRDNSELRSTAVDVTIDTEVAELVWNISGMHEGGYINTVTPEIGGTSEPNSKITIFVNGVEKAIAYTTGAGHWGVVLPALGNDGNYELTFKVEDVAGNIREFGPQNVILDTVISPLTVVLREADDSGKVGDWITNKSHVTIDGTAEAGSTLTIRNPQGVVIATLVVGNDGRWSAELDLREGSNAFVVVSEDKAGNSQQKEILIEHDTQIEISDISLSRDTNSGDKYDLITNNKSPVLVAMTDPGATVQVYINGVLQGTVEASSSGNISYTMPANSADGEYQVQFVATDTAGNRVESAITTVTIDSKIAVFDIDEDSLPALSNNRALSVSGVGEAGSQVSIFVDGKLVNVVMVEADGTWRAPILLQDDGKFNIHFSITDVAGNTEVSKDYSVDVDSSTDFPTLNLEDASNSGSLDDLITSHNKPVLVGTAEAGATIHIYVDEKIVANVLVLEDGTWSYQFDNALKDGEYSIRVVAEDPAGNTAESPRLLVTIDTSTFIDNPAMMAGSDNGIFSNDSVTSQTRPAFSIFGEMNQSVQIFIDGVLVDTITVTDRNQVYRPESPLGDGSHSIYYVITDKAGNTATSKTLNFTIDTFNTTPVAIDSIGGQTLAEMTGSDGKIYITDTTRNLLFSGSAEPNSKIEIIINGLNVGEVWVNEKGHWQMPVNPLYFTEGQLDITVKSTDRAGNVNQEKYSIWVDTHIQVFTSELDDNKSSSKTDWWSNSSTITMRGMGEIGATVSLIVAGVTLATAVVAANGQWELSTDQLPEGKYDITLSIEDNAGNRKEEVHEIFIDRTPPNAPVVTYSDIVNDLIIMQGAAEAKSQLIITDSNGNTYTLTVPDNGKWSMAIPYPSEGKFTITSVDAIGNRSDDVPLDIMKEVPVISLSPDSDSGTVGDNITRDKQPTFIIGNLESDVVVVQVDINGTVYNAEKNADGVWFFTPGTPLADGSYTISVIASDAAGNQKNSLPITVTIDSTLTVPEIALAAGEDNGASDSDNVTNHTQPKFTLQHIDADVTGVTVNVTHNGVTDTYQATQGADGWTFTPPAAWNDGNYTLSVTVVDRAGNSQQSASLAVTVDSTVTVTADSQHDDASDDATATAVTPPESETVNAESATHLRTVPSAAEESVVKETAYSITLLNADSGDEIDRSISQTPSFEISVPENIVNVSVMFEGEEFTLPITNQKAIFEVPLSLEDGEYTMDVKFIDKDDDFLIKEKTFSVDHSSADIVNAMNARGKTEDDINDSPSTSSVGHNNNGAIDVFAVNEVTLPVDNQEEHA</sequence>
<feature type="domain" description="Bacterial Ig-like" evidence="3">
    <location>
        <begin position="4991"/>
        <end position="5077"/>
    </location>
</feature>
<feature type="compositionally biased region" description="Polar residues" evidence="1">
    <location>
        <begin position="4022"/>
        <end position="4036"/>
    </location>
</feature>
<feature type="domain" description="Bacterial Ig-like" evidence="3">
    <location>
        <begin position="4315"/>
        <end position="4398"/>
    </location>
</feature>
<feature type="domain" description="Bacterial Ig-like" evidence="3">
    <location>
        <begin position="5163"/>
        <end position="5257"/>
    </location>
</feature>
<evidence type="ECO:0000259" key="3">
    <source>
        <dbReference type="Pfam" id="PF19077"/>
    </source>
</evidence>
<dbReference type="NCBIfam" id="NF033510">
    <property type="entry name" value="Ca_tandemer"/>
    <property type="match status" value="24"/>
</dbReference>
<feature type="domain" description="Bacterial Ig-like" evidence="3">
    <location>
        <begin position="923"/>
        <end position="1019"/>
    </location>
</feature>
<feature type="domain" description="Ig-like" evidence="2">
    <location>
        <begin position="4653"/>
        <end position="4681"/>
    </location>
</feature>
<dbReference type="InterPro" id="IPR013783">
    <property type="entry name" value="Ig-like_fold"/>
</dbReference>
<feature type="domain" description="Bacterial Ig-like" evidence="3">
    <location>
        <begin position="3028"/>
        <end position="3118"/>
    </location>
</feature>
<feature type="domain" description="Bacterial Ig-like" evidence="3">
    <location>
        <begin position="5259"/>
        <end position="5360"/>
    </location>
</feature>
<comment type="caution">
    <text evidence="4">The sequence shown here is derived from an EMBL/GenBank/DDBJ whole genome shotgun (WGS) entry which is preliminary data.</text>
</comment>
<dbReference type="Pfam" id="PF12245">
    <property type="entry name" value="Big_3_2"/>
    <property type="match status" value="1"/>
</dbReference>
<feature type="domain" description="Bacterial Ig-like" evidence="3">
    <location>
        <begin position="241"/>
        <end position="331"/>
    </location>
</feature>
<feature type="domain" description="Bacterial Ig-like" evidence="3">
    <location>
        <begin position="2426"/>
        <end position="2518"/>
    </location>
</feature>
<proteinExistence type="predicted"/>
<feature type="domain" description="Bacterial Ig-like" evidence="3">
    <location>
        <begin position="1231"/>
        <end position="1320"/>
    </location>
</feature>
<feature type="domain" description="Bacterial Ig-like" evidence="3">
    <location>
        <begin position="1826"/>
        <end position="1917"/>
    </location>
</feature>